<feature type="repeat" description="WD" evidence="8">
    <location>
        <begin position="481"/>
        <end position="522"/>
    </location>
</feature>
<dbReference type="InterPro" id="IPR015943">
    <property type="entry name" value="WD40/YVTN_repeat-like_dom_sf"/>
</dbReference>
<keyword evidence="2" id="KW-0690">Ribosome biogenesis</keyword>
<keyword evidence="4 8" id="KW-0853">WD repeat</keyword>
<sequence length="1050" mass="115143">MSQSSKRNAEIAFEGNDREDPHNQKKPRTKQPTPTHQTTILSPPKEENNGAESHSSHGRVRSRTGHRRSQETKLIKDLGDAPDNVTPQSDKAQPTKEEELAAENPKHQKRLRRSHKDKEKNLPKPVDETAAWQSSVPSTTPNKQRQSNSVPQKAEEDRSTSGEATQKKFMQVAQEDGLAVFNVPKESDQLALVASQKKKKSQKQKTSETVAEVKRPNAGHNSSRWSISPSKGGIFIDQDPLLTADGKYLLLPTHSQLRVYSTQTSLLIRSLQTSHGSSIVSCALSLIDPTKVYVAYTNDKISLWDWTTSQKLGQTATQNRLRRILPMAFDGKEETVLALRHGEEKSSSVVAYSVDHTGQQCNLATTILERPFSIMNIASYAAGSVLIASSAGKILLGYSQDIPSNGQQLSYTWRELSMSGFITSFDARVRPYKAKGARRVPIVDLVVGFQSGTIMIYQDLLFRLIGKEKSTDKEDITPRKLHWHRSAVNAVRWSRDQQYIISGGNETVLVIWQLNTNEKQFLPHLSTSILNLTISAKGSEYGLRLGDNSVMVLSTADLLPSTNITGPAISEDALSDRPMLLHPTIAGRLIAAVPANVITKNQQRENNATLLQQFDIDSGLQVSRQALTRNVTTVKNVAPTGKAVVEPNVDYIAISYDGKWLATIDRWTPLKADIASMYLDGDSADSRGHSTETTLRIWGWNEDENVWELVTRINEPHRPGDRSVLGLVANQSKAEFATIGSDSTIQIWSPKARHRNGVAVKNKTNEQLYTWSSSRSIDCGHERLRGNEQAKSATIAYSDDGSTIAASWSWLASQTRLLHLIDAASGKISLTLPDILSPREARLAFAGRHLLCLSDTFCVFDLLTAQTILNINLDSEAFGQRHLATNKFEGTVAISISPVEKNKSSKLLLLSITGQDVKPVWETSVPGLILGLLASTTGSGYVLIDGKARISTLRSKDATIQGALSSALQRTEPAQVSKSLDSIFGRGGQPLLTAGDQEGLKADGSNVLSSSNLDAVLNFVSSNHAPSPTELFERIVGAFGRRDAQESVVA</sequence>
<dbReference type="Pfam" id="PF23869">
    <property type="entry name" value="Beta-prop_WDR75_1st"/>
    <property type="match status" value="1"/>
</dbReference>
<keyword evidence="5" id="KW-0677">Repeat</keyword>
<dbReference type="InterPro" id="IPR036322">
    <property type="entry name" value="WD40_repeat_dom_sf"/>
</dbReference>
<dbReference type="Proteomes" id="UP001358417">
    <property type="component" value="Unassembled WGS sequence"/>
</dbReference>
<evidence type="ECO:0000256" key="3">
    <source>
        <dbReference type="ARBA" id="ARBA00022552"/>
    </source>
</evidence>
<evidence type="ECO:0000256" key="8">
    <source>
        <dbReference type="PROSITE-ProRule" id="PRU00221"/>
    </source>
</evidence>
<dbReference type="PROSITE" id="PS50294">
    <property type="entry name" value="WD_REPEATS_REGION"/>
    <property type="match status" value="1"/>
</dbReference>
<dbReference type="EMBL" id="JAVRRD010000015">
    <property type="protein sequence ID" value="KAK5051621.1"/>
    <property type="molecule type" value="Genomic_DNA"/>
</dbReference>
<protein>
    <recommendedName>
        <fullName evidence="12">Anaphase-promoting complex subunit 4 WD40 domain-containing protein</fullName>
    </recommendedName>
</protein>
<dbReference type="GO" id="GO:0032040">
    <property type="term" value="C:small-subunit processome"/>
    <property type="evidence" value="ECO:0007669"/>
    <property type="project" value="InterPro"/>
</dbReference>
<dbReference type="InterPro" id="IPR001680">
    <property type="entry name" value="WD40_rpt"/>
</dbReference>
<dbReference type="SUPFAM" id="SSF50978">
    <property type="entry name" value="WD40 repeat-like"/>
    <property type="match status" value="1"/>
</dbReference>
<feature type="compositionally biased region" description="Basic and acidic residues" evidence="9">
    <location>
        <begin position="116"/>
        <end position="127"/>
    </location>
</feature>
<dbReference type="GO" id="GO:0006364">
    <property type="term" value="P:rRNA processing"/>
    <property type="evidence" value="ECO:0007669"/>
    <property type="project" value="UniProtKB-KW"/>
</dbReference>
<dbReference type="GeneID" id="89971467"/>
<feature type="region of interest" description="Disordered" evidence="9">
    <location>
        <begin position="1"/>
        <end position="164"/>
    </location>
</feature>
<evidence type="ECO:0000256" key="1">
    <source>
        <dbReference type="ARBA" id="ARBA00004604"/>
    </source>
</evidence>
<evidence type="ECO:0000313" key="10">
    <source>
        <dbReference type="EMBL" id="KAK5051621.1"/>
    </source>
</evidence>
<evidence type="ECO:0000256" key="4">
    <source>
        <dbReference type="ARBA" id="ARBA00022574"/>
    </source>
</evidence>
<dbReference type="GO" id="GO:0003723">
    <property type="term" value="F:RNA binding"/>
    <property type="evidence" value="ECO:0007669"/>
    <property type="project" value="InterPro"/>
</dbReference>
<keyword evidence="6" id="KW-0804">Transcription</keyword>
<proteinExistence type="predicted"/>
<comment type="subcellular location">
    <subcellularLocation>
        <location evidence="1">Nucleus</location>
        <location evidence="1">Nucleolus</location>
    </subcellularLocation>
</comment>
<name>A0AAV9N8J0_9EURO</name>
<evidence type="ECO:0000256" key="5">
    <source>
        <dbReference type="ARBA" id="ARBA00022737"/>
    </source>
</evidence>
<keyword evidence="11" id="KW-1185">Reference proteome</keyword>
<evidence type="ECO:0000256" key="9">
    <source>
        <dbReference type="SAM" id="MobiDB-lite"/>
    </source>
</evidence>
<feature type="compositionally biased region" description="Polar residues" evidence="9">
    <location>
        <begin position="30"/>
        <end position="41"/>
    </location>
</feature>
<evidence type="ECO:0000313" key="11">
    <source>
        <dbReference type="Proteomes" id="UP001358417"/>
    </source>
</evidence>
<evidence type="ECO:0000256" key="2">
    <source>
        <dbReference type="ARBA" id="ARBA00022517"/>
    </source>
</evidence>
<dbReference type="SMART" id="SM00320">
    <property type="entry name" value="WD40"/>
    <property type="match status" value="3"/>
</dbReference>
<dbReference type="PANTHER" id="PTHR44215:SF1">
    <property type="entry name" value="WD REPEAT-CONTAINING PROTEIN 75"/>
    <property type="match status" value="1"/>
</dbReference>
<reference evidence="10 11" key="1">
    <citation type="submission" date="2023-08" db="EMBL/GenBank/DDBJ databases">
        <title>Black Yeasts Isolated from many extreme environments.</title>
        <authorList>
            <person name="Coleine C."/>
            <person name="Stajich J.E."/>
            <person name="Selbmann L."/>
        </authorList>
    </citation>
    <scope>NUCLEOTIDE SEQUENCE [LARGE SCALE GENOMIC DNA]</scope>
    <source>
        <strain evidence="10 11">CCFEE 5792</strain>
    </source>
</reference>
<dbReference type="RefSeq" id="XP_064705848.1">
    <property type="nucleotide sequence ID" value="XM_064846868.1"/>
</dbReference>
<feature type="region of interest" description="Disordered" evidence="9">
    <location>
        <begin position="195"/>
        <end position="226"/>
    </location>
</feature>
<dbReference type="GO" id="GO:2000234">
    <property type="term" value="P:positive regulation of rRNA processing"/>
    <property type="evidence" value="ECO:0007669"/>
    <property type="project" value="TreeGrafter"/>
</dbReference>
<accession>A0AAV9N8J0</accession>
<keyword evidence="7" id="KW-0539">Nucleus</keyword>
<dbReference type="Gene3D" id="2.130.10.10">
    <property type="entry name" value="YVTN repeat-like/Quinoprotein amine dehydrogenase"/>
    <property type="match status" value="3"/>
</dbReference>
<evidence type="ECO:0008006" key="12">
    <source>
        <dbReference type="Google" id="ProtNLM"/>
    </source>
</evidence>
<gene>
    <name evidence="10" type="ORF">LTR84_003273</name>
</gene>
<dbReference type="GO" id="GO:0045943">
    <property type="term" value="P:positive regulation of transcription by RNA polymerase I"/>
    <property type="evidence" value="ECO:0007669"/>
    <property type="project" value="InterPro"/>
</dbReference>
<dbReference type="SUPFAM" id="SSF69322">
    <property type="entry name" value="Tricorn protease domain 2"/>
    <property type="match status" value="1"/>
</dbReference>
<comment type="caution">
    <text evidence="10">The sequence shown here is derived from an EMBL/GenBank/DDBJ whole genome shotgun (WGS) entry which is preliminary data.</text>
</comment>
<dbReference type="PROSITE" id="PS50082">
    <property type="entry name" value="WD_REPEATS_2"/>
    <property type="match status" value="1"/>
</dbReference>
<feature type="compositionally biased region" description="Polar residues" evidence="9">
    <location>
        <begin position="131"/>
        <end position="151"/>
    </location>
</feature>
<organism evidence="10 11">
    <name type="scientific">Exophiala bonariae</name>
    <dbReference type="NCBI Taxonomy" id="1690606"/>
    <lineage>
        <taxon>Eukaryota</taxon>
        <taxon>Fungi</taxon>
        <taxon>Dikarya</taxon>
        <taxon>Ascomycota</taxon>
        <taxon>Pezizomycotina</taxon>
        <taxon>Eurotiomycetes</taxon>
        <taxon>Chaetothyriomycetidae</taxon>
        <taxon>Chaetothyriales</taxon>
        <taxon>Herpotrichiellaceae</taxon>
        <taxon>Exophiala</taxon>
    </lineage>
</organism>
<dbReference type="AlphaFoldDB" id="A0AAV9N8J0"/>
<evidence type="ECO:0000256" key="7">
    <source>
        <dbReference type="ARBA" id="ARBA00023242"/>
    </source>
</evidence>
<keyword evidence="3" id="KW-0698">rRNA processing</keyword>
<feature type="compositionally biased region" description="Basic residues" evidence="9">
    <location>
        <begin position="56"/>
        <end position="67"/>
    </location>
</feature>
<dbReference type="InterPro" id="IPR053826">
    <property type="entry name" value="WDR75"/>
</dbReference>
<feature type="compositionally biased region" description="Basic and acidic residues" evidence="9">
    <location>
        <begin position="68"/>
        <end position="79"/>
    </location>
</feature>
<evidence type="ECO:0000256" key="6">
    <source>
        <dbReference type="ARBA" id="ARBA00023163"/>
    </source>
</evidence>
<dbReference type="PANTHER" id="PTHR44215">
    <property type="entry name" value="WD REPEAT-CONTAINING PROTEIN 75"/>
    <property type="match status" value="1"/>
</dbReference>